<sequence>MCGFDARNKPILDKKFICQYCSLILKDPVQLNCDHRQCQSCFQRQHEIIKCQECSTESMQDQIRPDENFKNEMQSLTIDCFFCDWSGILQNYQEHLDQNHINPQCKYCHAQFDTVVHLNEHKILACEKNTIDCLLKDFGCDKQIHYHNMWNHYSSEYHQNLLIKTIQLVKSQIESMKLLSTQIHTNLIETTVTTIPVNLDLILLHELFQSLNIQLDNLNIGDYSTQEFINNALFQYQRDSPTSSLDLFKSKLSEQESLSS</sequence>
<gene>
    <name evidence="2" type="ORF">OTI717_LOCUS29270</name>
    <name evidence="1" type="ORF">RFH988_LOCUS26974</name>
</gene>
<dbReference type="InterPro" id="IPR013083">
    <property type="entry name" value="Znf_RING/FYVE/PHD"/>
</dbReference>
<dbReference type="AlphaFoldDB" id="A0A819NYU3"/>
<dbReference type="GO" id="GO:0043122">
    <property type="term" value="P:regulation of canonical NF-kappaB signal transduction"/>
    <property type="evidence" value="ECO:0007669"/>
    <property type="project" value="TreeGrafter"/>
</dbReference>
<dbReference type="OrthoDB" id="5574452at2759"/>
<protein>
    <recommendedName>
        <fullName evidence="4">RING-type domain-containing protein</fullName>
    </recommendedName>
</protein>
<dbReference type="Proteomes" id="UP000663882">
    <property type="component" value="Unassembled WGS sequence"/>
</dbReference>
<dbReference type="PANTHER" id="PTHR10131">
    <property type="entry name" value="TNF RECEPTOR ASSOCIATED FACTOR"/>
    <property type="match status" value="1"/>
</dbReference>
<dbReference type="Proteomes" id="UP000663823">
    <property type="component" value="Unassembled WGS sequence"/>
</dbReference>
<dbReference type="EMBL" id="CAJNOO010002220">
    <property type="protein sequence ID" value="CAF1247031.1"/>
    <property type="molecule type" value="Genomic_DNA"/>
</dbReference>
<proteinExistence type="predicted"/>
<dbReference type="EMBL" id="CAJOAX010007299">
    <property type="protein sequence ID" value="CAF4005832.1"/>
    <property type="molecule type" value="Genomic_DNA"/>
</dbReference>
<name>A0A819NYU3_9BILA</name>
<organism evidence="2 3">
    <name type="scientific">Rotaria sordida</name>
    <dbReference type="NCBI Taxonomy" id="392033"/>
    <lineage>
        <taxon>Eukaryota</taxon>
        <taxon>Metazoa</taxon>
        <taxon>Spiralia</taxon>
        <taxon>Gnathifera</taxon>
        <taxon>Rotifera</taxon>
        <taxon>Eurotatoria</taxon>
        <taxon>Bdelloidea</taxon>
        <taxon>Philodinida</taxon>
        <taxon>Philodinidae</taxon>
        <taxon>Rotaria</taxon>
    </lineage>
</organism>
<evidence type="ECO:0000313" key="1">
    <source>
        <dbReference type="EMBL" id="CAF1247031.1"/>
    </source>
</evidence>
<evidence type="ECO:0008006" key="4">
    <source>
        <dbReference type="Google" id="ProtNLM"/>
    </source>
</evidence>
<comment type="caution">
    <text evidence="2">The sequence shown here is derived from an EMBL/GenBank/DDBJ whole genome shotgun (WGS) entry which is preliminary data.</text>
</comment>
<accession>A0A819NYU3</accession>
<dbReference type="Gene3D" id="3.30.40.10">
    <property type="entry name" value="Zinc/RING finger domain, C3HC4 (zinc finger)"/>
    <property type="match status" value="1"/>
</dbReference>
<dbReference type="PANTHER" id="PTHR10131:SF151">
    <property type="entry name" value="TNF RECEPTOR ASSOCIATED FACTOR (TRAF) HOMOLOG"/>
    <property type="match status" value="1"/>
</dbReference>
<evidence type="ECO:0000313" key="2">
    <source>
        <dbReference type="EMBL" id="CAF4005832.1"/>
    </source>
</evidence>
<evidence type="ECO:0000313" key="3">
    <source>
        <dbReference type="Proteomes" id="UP000663823"/>
    </source>
</evidence>
<reference evidence="2" key="1">
    <citation type="submission" date="2021-02" db="EMBL/GenBank/DDBJ databases">
        <authorList>
            <person name="Nowell W R."/>
        </authorList>
    </citation>
    <scope>NUCLEOTIDE SEQUENCE</scope>
</reference>
<dbReference type="SUPFAM" id="SSF57850">
    <property type="entry name" value="RING/U-box"/>
    <property type="match status" value="1"/>
</dbReference>